<evidence type="ECO:0000313" key="2">
    <source>
        <dbReference type="Proteomes" id="UP000285864"/>
    </source>
</evidence>
<protein>
    <recommendedName>
        <fullName evidence="3">WG repeat-containing protein</fullName>
    </recommendedName>
</protein>
<proteinExistence type="predicted"/>
<evidence type="ECO:0000313" key="1">
    <source>
        <dbReference type="EMBL" id="RGR97532.1"/>
    </source>
</evidence>
<accession>A0A412GRZ7</accession>
<reference evidence="1 2" key="1">
    <citation type="submission" date="2018-08" db="EMBL/GenBank/DDBJ databases">
        <title>A genome reference for cultivated species of the human gut microbiota.</title>
        <authorList>
            <person name="Zou Y."/>
            <person name="Xue W."/>
            <person name="Luo G."/>
        </authorList>
    </citation>
    <scope>NUCLEOTIDE SEQUENCE [LARGE SCALE GENOMIC DNA]</scope>
    <source>
        <strain evidence="1 2">AF24-2</strain>
    </source>
</reference>
<dbReference type="RefSeq" id="WP_118483999.1">
    <property type="nucleotide sequence ID" value="NZ_QRUU01000021.1"/>
</dbReference>
<name>A0A412GRZ7_9BACT</name>
<dbReference type="AlphaFoldDB" id="A0A412GRZ7"/>
<evidence type="ECO:0008006" key="3">
    <source>
        <dbReference type="Google" id="ProtNLM"/>
    </source>
</evidence>
<keyword evidence="2" id="KW-1185">Reference proteome</keyword>
<dbReference type="InterPro" id="IPR032774">
    <property type="entry name" value="WG_beta_rep"/>
</dbReference>
<sequence length="422" mass="49617">MSIEHIRKIYTIDNKFYLVDIDNHCLYDVKFIEDECYGLRRFISCINGQNMYGCINNKFEEVIKCQYICMSMYSDYAYSVSFRNPKKIYHNDEKYFNFLINHKGIPINIISTKENGLNKQTIIEFEEYIAITNFRNNLAIGLSRNGKLGIVRSNGSTFIEAIYDYIRLNINEFHIYAEIEGEGVIIIYLPEKKTWVRMTKEYKFENYDIGERIFILKYNDKCTAIDFSGRNIIQPIYQKLQFKGNYILAKNENNKTGVILKDNPQSIIVPFEYTDIIPLDKEFFYIRNDEYIGLYSINEKKIIIPTILPVNMQLFPQYLGEGVIGYKLNSEKGFINFDGEKQFTFNGNFKTGFNNNFAYIIQYNKCVKIDKLGNKLEETEIIIDKNEEDDICWTEEDSWDVMTDGAFGKYPGGDIDYEKFGF</sequence>
<dbReference type="Proteomes" id="UP000285864">
    <property type="component" value="Unassembled WGS sequence"/>
</dbReference>
<gene>
    <name evidence="1" type="ORF">DWY20_06565</name>
</gene>
<organism evidence="1 2">
    <name type="scientific">Phocaeicola coprocola</name>
    <dbReference type="NCBI Taxonomy" id="310298"/>
    <lineage>
        <taxon>Bacteria</taxon>
        <taxon>Pseudomonadati</taxon>
        <taxon>Bacteroidota</taxon>
        <taxon>Bacteroidia</taxon>
        <taxon>Bacteroidales</taxon>
        <taxon>Bacteroidaceae</taxon>
        <taxon>Phocaeicola</taxon>
    </lineage>
</organism>
<comment type="caution">
    <text evidence="1">The sequence shown here is derived from an EMBL/GenBank/DDBJ whole genome shotgun (WGS) entry which is preliminary data.</text>
</comment>
<dbReference type="EMBL" id="QRUU01000021">
    <property type="protein sequence ID" value="RGR97532.1"/>
    <property type="molecule type" value="Genomic_DNA"/>
</dbReference>
<dbReference type="Pfam" id="PF14903">
    <property type="entry name" value="WG_beta_rep"/>
    <property type="match status" value="1"/>
</dbReference>